<dbReference type="Proteomes" id="UP000789831">
    <property type="component" value="Unassembled WGS sequence"/>
</dbReference>
<feature type="region of interest" description="Disordered" evidence="1">
    <location>
        <begin position="1"/>
        <end position="35"/>
    </location>
</feature>
<reference evidence="2" key="1">
    <citation type="submission" date="2021-06" db="EMBL/GenBank/DDBJ databases">
        <authorList>
            <person name="Kallberg Y."/>
            <person name="Tangrot J."/>
            <person name="Rosling A."/>
        </authorList>
    </citation>
    <scope>NUCLEOTIDE SEQUENCE</scope>
    <source>
        <strain evidence="2">MT106</strain>
    </source>
</reference>
<feature type="compositionally biased region" description="Acidic residues" evidence="1">
    <location>
        <begin position="1"/>
        <end position="11"/>
    </location>
</feature>
<proteinExistence type="predicted"/>
<name>A0A9N9EWB0_9GLOM</name>
<dbReference type="OrthoDB" id="2130750at2759"/>
<dbReference type="AlphaFoldDB" id="A0A9N9EWB0"/>
<evidence type="ECO:0000313" key="3">
    <source>
        <dbReference type="Proteomes" id="UP000789831"/>
    </source>
</evidence>
<comment type="caution">
    <text evidence="2">The sequence shown here is derived from an EMBL/GenBank/DDBJ whole genome shotgun (WGS) entry which is preliminary data.</text>
</comment>
<dbReference type="EMBL" id="CAJVPL010000428">
    <property type="protein sequence ID" value="CAG8495771.1"/>
    <property type="molecule type" value="Genomic_DNA"/>
</dbReference>
<feature type="region of interest" description="Disordered" evidence="1">
    <location>
        <begin position="93"/>
        <end position="112"/>
    </location>
</feature>
<gene>
    <name evidence="2" type="ORF">AGERDE_LOCUS3988</name>
</gene>
<organism evidence="2 3">
    <name type="scientific">Ambispora gerdemannii</name>
    <dbReference type="NCBI Taxonomy" id="144530"/>
    <lineage>
        <taxon>Eukaryota</taxon>
        <taxon>Fungi</taxon>
        <taxon>Fungi incertae sedis</taxon>
        <taxon>Mucoromycota</taxon>
        <taxon>Glomeromycotina</taxon>
        <taxon>Glomeromycetes</taxon>
        <taxon>Archaeosporales</taxon>
        <taxon>Ambisporaceae</taxon>
        <taxon>Ambispora</taxon>
    </lineage>
</organism>
<protein>
    <submittedName>
        <fullName evidence="2">11526_t:CDS:1</fullName>
    </submittedName>
</protein>
<accession>A0A9N9EWB0</accession>
<keyword evidence="3" id="KW-1185">Reference proteome</keyword>
<feature type="compositionally biased region" description="Polar residues" evidence="1">
    <location>
        <begin position="20"/>
        <end position="32"/>
    </location>
</feature>
<evidence type="ECO:0000313" key="2">
    <source>
        <dbReference type="EMBL" id="CAG8495771.1"/>
    </source>
</evidence>
<sequence>MTSQLVDEDEFSSPIPETNPIENQRLNSQKTRSTNDNEVIKSVAQEAKSLLKEFRSTRATLKIVGLKKQQQTIELGGSGTQPPFISRIQVPLPESADTHHHSENKSSLTKTPLRHSIKLKNAADFEKIHTIFVN</sequence>
<evidence type="ECO:0000256" key="1">
    <source>
        <dbReference type="SAM" id="MobiDB-lite"/>
    </source>
</evidence>